<dbReference type="EMBL" id="JACOPF010000001">
    <property type="protein sequence ID" value="MBC5688601.1"/>
    <property type="molecule type" value="Genomic_DNA"/>
</dbReference>
<protein>
    <submittedName>
        <fullName evidence="1">Molecular chaperone Hsp90</fullName>
    </submittedName>
</protein>
<evidence type="ECO:0000313" key="1">
    <source>
        <dbReference type="EMBL" id="MBC5688601.1"/>
    </source>
</evidence>
<dbReference type="Proteomes" id="UP000652477">
    <property type="component" value="Unassembled WGS sequence"/>
</dbReference>
<comment type="caution">
    <text evidence="1">The sequence shown here is derived from an EMBL/GenBank/DDBJ whole genome shotgun (WGS) entry which is preliminary data.</text>
</comment>
<sequence length="118" mass="12831">MEKNVLDFTVEKTKELINAPTCSSETKEAAQAWLDAIGTDKETAETQKYIQELEADIMPIDNLIQFAESENGPKVFGDNAPNVAAHAKEIKVAGAKYCDCPACAAVEAILEKKDSILE</sequence>
<reference evidence="1" key="1">
    <citation type="submission" date="2020-08" db="EMBL/GenBank/DDBJ databases">
        <title>Genome public.</title>
        <authorList>
            <person name="Liu C."/>
            <person name="Sun Q."/>
        </authorList>
    </citation>
    <scope>NUCLEOTIDE SEQUENCE</scope>
    <source>
        <strain evidence="1">NSJ-55</strain>
    </source>
</reference>
<accession>A0A923LH75</accession>
<evidence type="ECO:0000313" key="2">
    <source>
        <dbReference type="Proteomes" id="UP000652477"/>
    </source>
</evidence>
<proteinExistence type="predicted"/>
<gene>
    <name evidence="1" type="ORF">H8S37_06615</name>
</gene>
<name>A0A923LH75_9FIRM</name>
<dbReference type="AlphaFoldDB" id="A0A923LH75"/>
<dbReference type="RefSeq" id="WP_186875206.1">
    <property type="nucleotide sequence ID" value="NZ_JACOPF010000001.1"/>
</dbReference>
<keyword evidence="2" id="KW-1185">Reference proteome</keyword>
<organism evidence="1 2">
    <name type="scientific">Mediterraneibacter hominis</name>
    <dbReference type="NCBI Taxonomy" id="2763054"/>
    <lineage>
        <taxon>Bacteria</taxon>
        <taxon>Bacillati</taxon>
        <taxon>Bacillota</taxon>
        <taxon>Clostridia</taxon>
        <taxon>Lachnospirales</taxon>
        <taxon>Lachnospiraceae</taxon>
        <taxon>Mediterraneibacter</taxon>
    </lineage>
</organism>